<dbReference type="EMBL" id="JAGXBM010000007">
    <property type="protein sequence ID" value="MBS3697072.1"/>
    <property type="molecule type" value="Genomic_DNA"/>
</dbReference>
<dbReference type="SUPFAM" id="SSF53590">
    <property type="entry name" value="Nucleoside hydrolase"/>
    <property type="match status" value="1"/>
</dbReference>
<dbReference type="GO" id="GO:0016787">
    <property type="term" value="F:hydrolase activity"/>
    <property type="evidence" value="ECO:0007669"/>
    <property type="project" value="UniProtKB-KW"/>
</dbReference>
<gene>
    <name evidence="4" type="ORF">JJQ58_06295</name>
</gene>
<protein>
    <submittedName>
        <fullName evidence="4">Nucleoside hydrolase</fullName>
    </submittedName>
</protein>
<dbReference type="InterPro" id="IPR015910">
    <property type="entry name" value="I/U_nuclsd_hydro_CS"/>
</dbReference>
<dbReference type="Pfam" id="PF01156">
    <property type="entry name" value="IU_nuc_hydro"/>
    <property type="match status" value="1"/>
</dbReference>
<dbReference type="PANTHER" id="PTHR12304:SF4">
    <property type="entry name" value="URIDINE NUCLEOSIDASE"/>
    <property type="match status" value="1"/>
</dbReference>
<evidence type="ECO:0000313" key="5">
    <source>
        <dbReference type="Proteomes" id="UP000681586"/>
    </source>
</evidence>
<evidence type="ECO:0000256" key="2">
    <source>
        <dbReference type="ARBA" id="ARBA00023295"/>
    </source>
</evidence>
<name>A0ABS5MP92_9STAP</name>
<evidence type="ECO:0000259" key="3">
    <source>
        <dbReference type="Pfam" id="PF01156"/>
    </source>
</evidence>
<sequence>MVQNRKIIMDCDPGHDDAIALIIAGAKSSSLDILAVTTVAGNQSVDKNTRNALNVLDIMNRGDIPVSTGADRPLIKEAAFAESIHGESGLDGPQLPKVPNLKDTNEHGVNVIIDQVLQSNEPITLVATGPLTNIAMALIQEPKIADNIQEIVIMGGGTFGNWTPTAEFNIWVDAESAKKVFKSGIPVVVFGLDVTHQLFADDAVINRFNKIDNKVSDFVVELLKFFKSTYKEQFDMDGGPIHDACTILYLLNPEIFTLQNTYIQIETDSALTYGTMSVDLNNTYQKEPNAKFATEVDVDLAWDIMEQALRSYQ</sequence>
<keyword evidence="5" id="KW-1185">Reference proteome</keyword>
<comment type="caution">
    <text evidence="4">The sequence shown here is derived from an EMBL/GenBank/DDBJ whole genome shotgun (WGS) entry which is preliminary data.</text>
</comment>
<keyword evidence="2" id="KW-0326">Glycosidase</keyword>
<keyword evidence="1 4" id="KW-0378">Hydrolase</keyword>
<dbReference type="RefSeq" id="WP_203153826.1">
    <property type="nucleotide sequence ID" value="NZ_JAEPSA010000009.1"/>
</dbReference>
<accession>A0ABS5MP92</accession>
<evidence type="ECO:0000256" key="1">
    <source>
        <dbReference type="ARBA" id="ARBA00022801"/>
    </source>
</evidence>
<organism evidence="4 5">
    <name type="scientific">Mammaliicoccus fleurettii</name>
    <dbReference type="NCBI Taxonomy" id="150056"/>
    <lineage>
        <taxon>Bacteria</taxon>
        <taxon>Bacillati</taxon>
        <taxon>Bacillota</taxon>
        <taxon>Bacilli</taxon>
        <taxon>Bacillales</taxon>
        <taxon>Staphylococcaceae</taxon>
        <taxon>Mammaliicoccus</taxon>
    </lineage>
</organism>
<dbReference type="PANTHER" id="PTHR12304">
    <property type="entry name" value="INOSINE-URIDINE PREFERRING NUCLEOSIDE HYDROLASE"/>
    <property type="match status" value="1"/>
</dbReference>
<dbReference type="Gene3D" id="3.90.245.10">
    <property type="entry name" value="Ribonucleoside hydrolase-like"/>
    <property type="match status" value="1"/>
</dbReference>
<evidence type="ECO:0000313" key="4">
    <source>
        <dbReference type="EMBL" id="MBS3697072.1"/>
    </source>
</evidence>
<reference evidence="4 5" key="1">
    <citation type="submission" date="2021-05" db="EMBL/GenBank/DDBJ databases">
        <title>Staphylococcus fleurettii isolated from lake water in First Nation community in Manitoba, Canada.</title>
        <authorList>
            <person name="Bashar S."/>
            <person name="Murdock A."/>
            <person name="Patidar R."/>
            <person name="Golding G."/>
            <person name="Farenhorst A."/>
            <person name="Kumar A."/>
        </authorList>
    </citation>
    <scope>NUCLEOTIDE SEQUENCE [LARGE SCALE GENOMIC DNA]</scope>
    <source>
        <strain evidence="4 5">SF002</strain>
    </source>
</reference>
<feature type="domain" description="Inosine/uridine-preferring nucleoside hydrolase" evidence="3">
    <location>
        <begin position="7"/>
        <end position="303"/>
    </location>
</feature>
<proteinExistence type="predicted"/>
<dbReference type="InterPro" id="IPR023186">
    <property type="entry name" value="IUNH"/>
</dbReference>
<dbReference type="Proteomes" id="UP000681586">
    <property type="component" value="Unassembled WGS sequence"/>
</dbReference>
<dbReference type="InterPro" id="IPR001910">
    <property type="entry name" value="Inosine/uridine_hydrolase_dom"/>
</dbReference>
<dbReference type="InterPro" id="IPR036452">
    <property type="entry name" value="Ribo_hydro-like"/>
</dbReference>
<dbReference type="PROSITE" id="PS01247">
    <property type="entry name" value="IUNH"/>
    <property type="match status" value="1"/>
</dbReference>
<dbReference type="CDD" id="cd02651">
    <property type="entry name" value="nuc_hydro_IU_UC_XIUA"/>
    <property type="match status" value="1"/>
</dbReference>